<feature type="domain" description="ATP-grasp" evidence="2">
    <location>
        <begin position="121"/>
        <end position="328"/>
    </location>
</feature>
<dbReference type="PANTHER" id="PTHR37018">
    <property type="entry name" value="CULTURE SPECIFIC PROTEIN, PUTATIVE (AFU_ORTHOLOGUE AFUA_2G00130)-RELATED"/>
    <property type="match status" value="1"/>
</dbReference>
<dbReference type="OMA" id="DVGCESY"/>
<keyword evidence="4" id="KW-1185">Reference proteome</keyword>
<keyword evidence="1" id="KW-0067">ATP-binding</keyword>
<dbReference type="InterPro" id="IPR011761">
    <property type="entry name" value="ATP-grasp"/>
</dbReference>
<evidence type="ECO:0000313" key="4">
    <source>
        <dbReference type="Proteomes" id="UP000001593"/>
    </source>
</evidence>
<dbReference type="HOGENOM" id="CLU_045742_0_0_1"/>
<evidence type="ECO:0000313" key="3">
    <source>
        <dbReference type="EMBL" id="EDO40623.1"/>
    </source>
</evidence>
<dbReference type="InParanoid" id="A7S6V2"/>
<protein>
    <recommendedName>
        <fullName evidence="2">ATP-grasp domain-containing protein</fullName>
    </recommendedName>
</protein>
<dbReference type="EMBL" id="DS469589">
    <property type="protein sequence ID" value="EDO40623.1"/>
    <property type="molecule type" value="Genomic_DNA"/>
</dbReference>
<reference evidence="3 4" key="1">
    <citation type="journal article" date="2007" name="Science">
        <title>Sea anemone genome reveals ancestral eumetazoan gene repertoire and genomic organization.</title>
        <authorList>
            <person name="Putnam N.H."/>
            <person name="Srivastava M."/>
            <person name="Hellsten U."/>
            <person name="Dirks B."/>
            <person name="Chapman J."/>
            <person name="Salamov A."/>
            <person name="Terry A."/>
            <person name="Shapiro H."/>
            <person name="Lindquist E."/>
            <person name="Kapitonov V.V."/>
            <person name="Jurka J."/>
            <person name="Genikhovich G."/>
            <person name="Grigoriev I.V."/>
            <person name="Lucas S.M."/>
            <person name="Steele R.E."/>
            <person name="Finnerty J.R."/>
            <person name="Technau U."/>
            <person name="Martindale M.Q."/>
            <person name="Rokhsar D.S."/>
        </authorList>
    </citation>
    <scope>NUCLEOTIDE SEQUENCE [LARGE SCALE GENOMIC DNA]</scope>
    <source>
        <strain evidence="4">CH2 X CH6</strain>
    </source>
</reference>
<sequence>MAANEVLTLSSLIRKDLNEAYFLPAWPSTYSSKDYRFLNDKKYRVFDYPPPSQTFLEYQFPMRNLATAGSDVPILMDRQPDKNLTAHWKKWLPAFAPATIKTIEEGLSDNVPVVTTGAMQGMSENKHSVNPDTHYRLQLKSTIPEINVCSPSRINVSNLSFPCLMKIDQSWSGRGTQIASDLEHLQAILSEVIDKAEWKEGFVLQECLSAIVDVPSYQFYVSKSGEVTWIGTTVGGFTGFQWSSAIVEWEDQDRLKDMVYDDFVIPVKDYLHENGYFGLVTIEVIFTEDGGRYLCDLNPRVGGDTTHLLLAPYMAQFGFTKSSLSLMKKFHCSSEELIAKANDINNTGGINGNTDSGPGYCPLCGGCGGGMPSGRDRVREIKK</sequence>
<dbReference type="PANTHER" id="PTHR37018:SF1">
    <property type="entry name" value="CULTURE SPECIFIC PROTEIN, PUTATIVE (AFU_ORTHOLOGUE AFUA_2G00130)-RELATED"/>
    <property type="match status" value="1"/>
</dbReference>
<dbReference type="Gene3D" id="3.30.470.20">
    <property type="entry name" value="ATP-grasp fold, B domain"/>
    <property type="match status" value="1"/>
</dbReference>
<dbReference type="PhylomeDB" id="A7S6V2"/>
<dbReference type="SUPFAM" id="SSF56059">
    <property type="entry name" value="Glutathione synthetase ATP-binding domain-like"/>
    <property type="match status" value="1"/>
</dbReference>
<keyword evidence="1" id="KW-0547">Nucleotide-binding</keyword>
<dbReference type="Proteomes" id="UP000001593">
    <property type="component" value="Unassembled WGS sequence"/>
</dbReference>
<dbReference type="GO" id="GO:0046872">
    <property type="term" value="F:metal ion binding"/>
    <property type="evidence" value="ECO:0007669"/>
    <property type="project" value="InterPro"/>
</dbReference>
<gene>
    <name evidence="3" type="ORF">NEMVEDRAFT_v1g243275</name>
</gene>
<dbReference type="InterPro" id="IPR053269">
    <property type="entry name" value="Asp-Met_ligase"/>
</dbReference>
<name>A7S6V2_NEMVE</name>
<evidence type="ECO:0000256" key="1">
    <source>
        <dbReference type="PROSITE-ProRule" id="PRU00409"/>
    </source>
</evidence>
<dbReference type="PROSITE" id="PS50975">
    <property type="entry name" value="ATP_GRASP"/>
    <property type="match status" value="1"/>
</dbReference>
<accession>A7S6V2</accession>
<proteinExistence type="predicted"/>
<dbReference type="GO" id="GO:0005524">
    <property type="term" value="F:ATP binding"/>
    <property type="evidence" value="ECO:0007669"/>
    <property type="project" value="UniProtKB-UniRule"/>
</dbReference>
<evidence type="ECO:0000259" key="2">
    <source>
        <dbReference type="PROSITE" id="PS50975"/>
    </source>
</evidence>
<organism evidence="3 4">
    <name type="scientific">Nematostella vectensis</name>
    <name type="common">Starlet sea anemone</name>
    <dbReference type="NCBI Taxonomy" id="45351"/>
    <lineage>
        <taxon>Eukaryota</taxon>
        <taxon>Metazoa</taxon>
        <taxon>Cnidaria</taxon>
        <taxon>Anthozoa</taxon>
        <taxon>Hexacorallia</taxon>
        <taxon>Actiniaria</taxon>
        <taxon>Edwardsiidae</taxon>
        <taxon>Nematostella</taxon>
    </lineage>
</organism>
<dbReference type="AlphaFoldDB" id="A7S6V2"/>